<evidence type="ECO:0008006" key="4">
    <source>
        <dbReference type="Google" id="ProtNLM"/>
    </source>
</evidence>
<dbReference type="EMBL" id="OZ034813">
    <property type="protein sequence ID" value="CAL1358026.1"/>
    <property type="molecule type" value="Genomic_DNA"/>
</dbReference>
<evidence type="ECO:0000313" key="3">
    <source>
        <dbReference type="Proteomes" id="UP001497516"/>
    </source>
</evidence>
<keyword evidence="1" id="KW-0472">Membrane</keyword>
<feature type="transmembrane region" description="Helical" evidence="1">
    <location>
        <begin position="227"/>
        <end position="247"/>
    </location>
</feature>
<keyword evidence="1" id="KW-1133">Transmembrane helix</keyword>
<dbReference type="Pfam" id="PF07343">
    <property type="entry name" value="DUF1475"/>
    <property type="match status" value="2"/>
</dbReference>
<evidence type="ECO:0000256" key="1">
    <source>
        <dbReference type="SAM" id="Phobius"/>
    </source>
</evidence>
<feature type="transmembrane region" description="Helical" evidence="1">
    <location>
        <begin position="156"/>
        <end position="180"/>
    </location>
</feature>
<sequence>MATPQDKRSSLRSCQNFNVIKMALMAAGLRTLFPSMVCFVLGAWIYVMCTDGLTVQDFFTPWMAGFFVDFYIYVFPFALWVLYKESNLLLVPVWILLLICTGSMGAGTFTFVQFLKLSPQEAAEDPIYHALLRPEHKYVSILSDEVQEGKQQRSPVLLVVAARIVFTSLVGVMIATLIWSVVAQGSPFRKEILTPAMAANLIDMCANFIALSVWVAYKETSWLSASMWIAVLILPGGIAAFIATQLFQLSSHDPLYLVLVKKNHSRRATCRVPLLSSAKSSGQGY</sequence>
<proteinExistence type="predicted"/>
<feature type="transmembrane region" description="Helical" evidence="1">
    <location>
        <begin position="21"/>
        <end position="47"/>
    </location>
</feature>
<dbReference type="PANTHER" id="PTHR36318:SF3">
    <property type="entry name" value="OS06G0581300 PROTEIN"/>
    <property type="match status" value="1"/>
</dbReference>
<dbReference type="Proteomes" id="UP001497516">
    <property type="component" value="Chromosome 1"/>
</dbReference>
<feature type="transmembrane region" description="Helical" evidence="1">
    <location>
        <begin position="59"/>
        <end position="82"/>
    </location>
</feature>
<dbReference type="AlphaFoldDB" id="A0AAV2CPP8"/>
<feature type="transmembrane region" description="Helical" evidence="1">
    <location>
        <begin position="192"/>
        <end position="215"/>
    </location>
</feature>
<feature type="transmembrane region" description="Helical" evidence="1">
    <location>
        <begin position="89"/>
        <end position="112"/>
    </location>
</feature>
<gene>
    <name evidence="2" type="ORF">LTRI10_LOCUS5613</name>
</gene>
<evidence type="ECO:0000313" key="2">
    <source>
        <dbReference type="EMBL" id="CAL1358026.1"/>
    </source>
</evidence>
<accession>A0AAV2CPP8</accession>
<organism evidence="2 3">
    <name type="scientific">Linum trigynum</name>
    <dbReference type="NCBI Taxonomy" id="586398"/>
    <lineage>
        <taxon>Eukaryota</taxon>
        <taxon>Viridiplantae</taxon>
        <taxon>Streptophyta</taxon>
        <taxon>Embryophyta</taxon>
        <taxon>Tracheophyta</taxon>
        <taxon>Spermatophyta</taxon>
        <taxon>Magnoliopsida</taxon>
        <taxon>eudicotyledons</taxon>
        <taxon>Gunneridae</taxon>
        <taxon>Pentapetalae</taxon>
        <taxon>rosids</taxon>
        <taxon>fabids</taxon>
        <taxon>Malpighiales</taxon>
        <taxon>Linaceae</taxon>
        <taxon>Linum</taxon>
    </lineage>
</organism>
<keyword evidence="3" id="KW-1185">Reference proteome</keyword>
<name>A0AAV2CPP8_9ROSI</name>
<keyword evidence="1" id="KW-0812">Transmembrane</keyword>
<dbReference type="InterPro" id="IPR009943">
    <property type="entry name" value="DUF1475"/>
</dbReference>
<dbReference type="PANTHER" id="PTHR36318">
    <property type="entry name" value="OS06G0581300 PROTEIN"/>
    <property type="match status" value="1"/>
</dbReference>
<protein>
    <recommendedName>
        <fullName evidence="4">Transmembrane protein</fullName>
    </recommendedName>
</protein>
<reference evidence="2 3" key="1">
    <citation type="submission" date="2024-04" db="EMBL/GenBank/DDBJ databases">
        <authorList>
            <person name="Fracassetti M."/>
        </authorList>
    </citation>
    <scope>NUCLEOTIDE SEQUENCE [LARGE SCALE GENOMIC DNA]</scope>
</reference>